<evidence type="ECO:0000313" key="2">
    <source>
        <dbReference type="Proteomes" id="UP001177023"/>
    </source>
</evidence>
<keyword evidence="2" id="KW-1185">Reference proteome</keyword>
<dbReference type="EMBL" id="CATQJA010002651">
    <property type="protein sequence ID" value="CAJ0577636.1"/>
    <property type="molecule type" value="Genomic_DNA"/>
</dbReference>
<comment type="caution">
    <text evidence="1">The sequence shown here is derived from an EMBL/GenBank/DDBJ whole genome shotgun (WGS) entry which is preliminary data.</text>
</comment>
<feature type="non-terminal residue" evidence="1">
    <location>
        <position position="1"/>
    </location>
</feature>
<organism evidence="1 2">
    <name type="scientific">Mesorhabditis spiculigera</name>
    <dbReference type="NCBI Taxonomy" id="96644"/>
    <lineage>
        <taxon>Eukaryota</taxon>
        <taxon>Metazoa</taxon>
        <taxon>Ecdysozoa</taxon>
        <taxon>Nematoda</taxon>
        <taxon>Chromadorea</taxon>
        <taxon>Rhabditida</taxon>
        <taxon>Rhabditina</taxon>
        <taxon>Rhabditomorpha</taxon>
        <taxon>Rhabditoidea</taxon>
        <taxon>Rhabditidae</taxon>
        <taxon>Mesorhabditinae</taxon>
        <taxon>Mesorhabditis</taxon>
    </lineage>
</organism>
<sequence>MRTEAPAKPACCYRSRRKEGLVPLMVRHDLCAPRVVEVSRKEKERRIYPLCAQQVRHSCEAEMENKQQRSVSDAGIVAYLPDDAGNEPGLSELEWSPTTEEPRKIFKLQLPKKFRKISTSSNFNSIEEERQYGATADPFRWSGGNQSSETLGSTSMMDLFDDVVQAETRILFTLPSDDEENDHELQRR</sequence>
<dbReference type="AlphaFoldDB" id="A0AA36G3M4"/>
<proteinExistence type="predicted"/>
<dbReference type="Proteomes" id="UP001177023">
    <property type="component" value="Unassembled WGS sequence"/>
</dbReference>
<name>A0AA36G3M4_9BILA</name>
<protein>
    <submittedName>
        <fullName evidence="1">Uncharacterized protein</fullName>
    </submittedName>
</protein>
<gene>
    <name evidence="1" type="ORF">MSPICULIGERA_LOCUS15906</name>
</gene>
<reference evidence="1" key="1">
    <citation type="submission" date="2023-06" db="EMBL/GenBank/DDBJ databases">
        <authorList>
            <person name="Delattre M."/>
        </authorList>
    </citation>
    <scope>NUCLEOTIDE SEQUENCE</scope>
    <source>
        <strain evidence="1">AF72</strain>
    </source>
</reference>
<accession>A0AA36G3M4</accession>
<evidence type="ECO:0000313" key="1">
    <source>
        <dbReference type="EMBL" id="CAJ0577636.1"/>
    </source>
</evidence>